<dbReference type="Pfam" id="PF05016">
    <property type="entry name" value="ParE_toxin"/>
    <property type="match status" value="1"/>
</dbReference>
<dbReference type="AlphaFoldDB" id="A0A255ZAY6"/>
<dbReference type="InterPro" id="IPR007712">
    <property type="entry name" value="RelE/ParE_toxin"/>
</dbReference>
<keyword evidence="1" id="KW-1277">Toxin-antitoxin system</keyword>
<protein>
    <recommendedName>
        <fullName evidence="4">Plasmid stabilization system</fullName>
    </recommendedName>
</protein>
<dbReference type="Gene3D" id="3.30.2310.20">
    <property type="entry name" value="RelE-like"/>
    <property type="match status" value="1"/>
</dbReference>
<accession>A0A255ZAY6</accession>
<evidence type="ECO:0000256" key="1">
    <source>
        <dbReference type="ARBA" id="ARBA00022649"/>
    </source>
</evidence>
<dbReference type="Proteomes" id="UP000216605">
    <property type="component" value="Unassembled WGS sequence"/>
</dbReference>
<proteinExistence type="predicted"/>
<gene>
    <name evidence="2" type="ORF">CHU92_06905</name>
</gene>
<sequence>MKKKHRLIITAQAEINISDAFEYYEYNQPHVGEYFLSVLEKCFLSIETNPEIYKIAFSNFRQAKVPKFPFVVIYKVELNEIIVAKVFHTYRNPIKKIK</sequence>
<organism evidence="2 3">
    <name type="scientific">Flavobacterium cyanobacteriorum</name>
    <dbReference type="NCBI Taxonomy" id="2022802"/>
    <lineage>
        <taxon>Bacteria</taxon>
        <taxon>Pseudomonadati</taxon>
        <taxon>Bacteroidota</taxon>
        <taxon>Flavobacteriia</taxon>
        <taxon>Flavobacteriales</taxon>
        <taxon>Flavobacteriaceae</taxon>
        <taxon>Flavobacterium</taxon>
    </lineage>
</organism>
<dbReference type="RefSeq" id="WP_094413951.1">
    <property type="nucleotide sequence ID" value="NZ_NOXV01000241.1"/>
</dbReference>
<evidence type="ECO:0000313" key="2">
    <source>
        <dbReference type="EMBL" id="OYQ38025.1"/>
    </source>
</evidence>
<evidence type="ECO:0008006" key="4">
    <source>
        <dbReference type="Google" id="ProtNLM"/>
    </source>
</evidence>
<comment type="caution">
    <text evidence="2">The sequence shown here is derived from an EMBL/GenBank/DDBJ whole genome shotgun (WGS) entry which is preliminary data.</text>
</comment>
<keyword evidence="3" id="KW-1185">Reference proteome</keyword>
<dbReference type="InterPro" id="IPR035093">
    <property type="entry name" value="RelE/ParE_toxin_dom_sf"/>
</dbReference>
<evidence type="ECO:0000313" key="3">
    <source>
        <dbReference type="Proteomes" id="UP000216605"/>
    </source>
</evidence>
<dbReference type="OrthoDB" id="595476at2"/>
<reference evidence="2 3" key="1">
    <citation type="submission" date="2017-07" db="EMBL/GenBank/DDBJ databases">
        <title>Flavobacterium cyanobacteriorum sp. nov., isolated from cyanobacterial aggregates in a eutrophic lake.</title>
        <authorList>
            <person name="Cai H."/>
        </authorList>
    </citation>
    <scope>NUCLEOTIDE SEQUENCE [LARGE SCALE GENOMIC DNA]</scope>
    <source>
        <strain evidence="2 3">TH021</strain>
    </source>
</reference>
<name>A0A255ZAY6_9FLAO</name>
<dbReference type="EMBL" id="NOXV01000241">
    <property type="protein sequence ID" value="OYQ38025.1"/>
    <property type="molecule type" value="Genomic_DNA"/>
</dbReference>